<dbReference type="PANTHER" id="PTHR11069:SF23">
    <property type="entry name" value="LYSOSOMAL ACID GLUCOSYLCERAMIDASE"/>
    <property type="match status" value="1"/>
</dbReference>
<dbReference type="SUPFAM" id="SSF51445">
    <property type="entry name" value="(Trans)glycosidases"/>
    <property type="match status" value="1"/>
</dbReference>
<feature type="domain" description="Glycosyl hydrolase family 30 TIM-barrel" evidence="6">
    <location>
        <begin position="72"/>
        <end position="331"/>
    </location>
</feature>
<evidence type="ECO:0000256" key="3">
    <source>
        <dbReference type="ARBA" id="ARBA00022801"/>
    </source>
</evidence>
<evidence type="ECO:0000256" key="2">
    <source>
        <dbReference type="ARBA" id="ARBA00022729"/>
    </source>
</evidence>
<dbReference type="PANTHER" id="PTHR11069">
    <property type="entry name" value="GLUCOSYLCERAMIDASE"/>
    <property type="match status" value="1"/>
</dbReference>
<keyword evidence="3 4" id="KW-0378">Hydrolase</keyword>
<dbReference type="Proteomes" id="UP001290861">
    <property type="component" value="Unassembled WGS sequence"/>
</dbReference>
<dbReference type="Gene3D" id="2.60.40.1180">
    <property type="entry name" value="Golgi alpha-mannosidase II"/>
    <property type="match status" value="1"/>
</dbReference>
<keyword evidence="4" id="KW-0326">Glycosidase</keyword>
<accession>A0ABU5MY18</accession>
<dbReference type="RefSeq" id="WP_322608861.1">
    <property type="nucleotide sequence ID" value="NZ_JARVCO010000010.1"/>
</dbReference>
<evidence type="ECO:0000256" key="4">
    <source>
        <dbReference type="RuleBase" id="RU361188"/>
    </source>
</evidence>
<evidence type="ECO:0000256" key="1">
    <source>
        <dbReference type="ARBA" id="ARBA00005382"/>
    </source>
</evidence>
<reference evidence="7 8" key="1">
    <citation type="journal article" date="2024" name="Appl. Environ. Microbiol.">
        <title>Pontiella agarivorans sp. nov., a novel marine anaerobic bacterium capable of degrading macroalgal polysaccharides and fixing nitrogen.</title>
        <authorList>
            <person name="Liu N."/>
            <person name="Kivenson V."/>
            <person name="Peng X."/>
            <person name="Cui Z."/>
            <person name="Lankiewicz T.S."/>
            <person name="Gosselin K.M."/>
            <person name="English C.J."/>
            <person name="Blair E.M."/>
            <person name="O'Malley M.A."/>
            <person name="Valentine D.L."/>
        </authorList>
    </citation>
    <scope>NUCLEOTIDE SEQUENCE [LARGE SCALE GENOMIC DNA]</scope>
    <source>
        <strain evidence="7 8">NLcol2</strain>
    </source>
</reference>
<dbReference type="PRINTS" id="PR00843">
    <property type="entry name" value="GLHYDRLASE30"/>
</dbReference>
<name>A0ABU5MY18_9BACT</name>
<dbReference type="Gene3D" id="3.20.20.80">
    <property type="entry name" value="Glycosidases"/>
    <property type="match status" value="1"/>
</dbReference>
<sequence>MFLKKNSVTLLMGSAMAMSAFSQDYDRLKISYVGLDKGSAQPVKSFPVKVFDGELRYQNKIEVMPDFTFQTIEGIGGAFNEIGGEALMSLAPEQQADVMNRLFADESAGFTYCRTAIGASDFSNGAYSYSETPEDFEMAHFSVERDQQYVLPYIKAALQVNPDLKLFASPWSPPAWMKQSGEMAGINELGTLREEKRVFEAYGKYFANYVQAYKQNGVNIRLVCVQNEPDASTKYTSNIMPADQMLDLAINYIRPEFKKNGIDTKIFAGTFRSHGNMEMHRFVALDQAKKVDGIGVQYTDPRLVQEVQRKYPGFTFMHTESACFQGANSPKEAVGRLGEVSGMLDAGCVNFCYWNMILNETGLSHWDWKQNSLINIDREKKTVRYNPDYNVMYLISKMVKPGDVRVASSFLAGPIISVKDKAGTLKVIIQNETRREQGIRMRVDDDIFHFMIPARAVSAIEIGK</sequence>
<evidence type="ECO:0000256" key="5">
    <source>
        <dbReference type="SAM" id="SignalP"/>
    </source>
</evidence>
<dbReference type="InterPro" id="IPR001139">
    <property type="entry name" value="Glyco_hydro_30"/>
</dbReference>
<proteinExistence type="inferred from homology"/>
<comment type="caution">
    <text evidence="7">The sequence shown here is derived from an EMBL/GenBank/DDBJ whole genome shotgun (WGS) entry which is preliminary data.</text>
</comment>
<keyword evidence="2 5" id="KW-0732">Signal</keyword>
<dbReference type="Pfam" id="PF02055">
    <property type="entry name" value="Glyco_hydro_30"/>
    <property type="match status" value="1"/>
</dbReference>
<organism evidence="7 8">
    <name type="scientific">Pontiella agarivorans</name>
    <dbReference type="NCBI Taxonomy" id="3038953"/>
    <lineage>
        <taxon>Bacteria</taxon>
        <taxon>Pseudomonadati</taxon>
        <taxon>Kiritimatiellota</taxon>
        <taxon>Kiritimatiellia</taxon>
        <taxon>Kiritimatiellales</taxon>
        <taxon>Pontiellaceae</taxon>
        <taxon>Pontiella</taxon>
    </lineage>
</organism>
<evidence type="ECO:0000313" key="7">
    <source>
        <dbReference type="EMBL" id="MDZ8119072.1"/>
    </source>
</evidence>
<keyword evidence="8" id="KW-1185">Reference proteome</keyword>
<evidence type="ECO:0000313" key="8">
    <source>
        <dbReference type="Proteomes" id="UP001290861"/>
    </source>
</evidence>
<dbReference type="EMBL" id="JARVCO010000010">
    <property type="protein sequence ID" value="MDZ8119072.1"/>
    <property type="molecule type" value="Genomic_DNA"/>
</dbReference>
<dbReference type="InterPro" id="IPR013780">
    <property type="entry name" value="Glyco_hydro_b"/>
</dbReference>
<feature type="chain" id="PRO_5047023452" description="Glycosyl hydrolase family 30 TIM-barrel domain-containing protein" evidence="5">
    <location>
        <begin position="23"/>
        <end position="464"/>
    </location>
</feature>
<gene>
    <name evidence="7" type="ORF">P9H32_10595</name>
</gene>
<comment type="similarity">
    <text evidence="1 4">Belongs to the glycosyl hydrolase 30 family.</text>
</comment>
<dbReference type="InterPro" id="IPR033453">
    <property type="entry name" value="Glyco_hydro_30_TIM-barrel"/>
</dbReference>
<feature type="signal peptide" evidence="5">
    <location>
        <begin position="1"/>
        <end position="22"/>
    </location>
</feature>
<protein>
    <recommendedName>
        <fullName evidence="6">Glycosyl hydrolase family 30 TIM-barrel domain-containing protein</fullName>
    </recommendedName>
</protein>
<dbReference type="InterPro" id="IPR017853">
    <property type="entry name" value="GH"/>
</dbReference>
<evidence type="ECO:0000259" key="6">
    <source>
        <dbReference type="Pfam" id="PF02055"/>
    </source>
</evidence>